<feature type="region of interest" description="Disordered" evidence="1">
    <location>
        <begin position="142"/>
        <end position="229"/>
    </location>
</feature>
<feature type="compositionally biased region" description="Polar residues" evidence="1">
    <location>
        <begin position="26"/>
        <end position="38"/>
    </location>
</feature>
<keyword evidence="3" id="KW-1185">Reference proteome</keyword>
<feature type="compositionally biased region" description="Polar residues" evidence="1">
    <location>
        <begin position="220"/>
        <end position="229"/>
    </location>
</feature>
<protein>
    <submittedName>
        <fullName evidence="2">Uncharacterized protein</fullName>
    </submittedName>
</protein>
<dbReference type="EMBL" id="JANPWB010000014">
    <property type="protein sequence ID" value="KAJ1095803.1"/>
    <property type="molecule type" value="Genomic_DNA"/>
</dbReference>
<evidence type="ECO:0000256" key="1">
    <source>
        <dbReference type="SAM" id="MobiDB-lite"/>
    </source>
</evidence>
<organism evidence="2 3">
    <name type="scientific">Pleurodeles waltl</name>
    <name type="common">Iberian ribbed newt</name>
    <dbReference type="NCBI Taxonomy" id="8319"/>
    <lineage>
        <taxon>Eukaryota</taxon>
        <taxon>Metazoa</taxon>
        <taxon>Chordata</taxon>
        <taxon>Craniata</taxon>
        <taxon>Vertebrata</taxon>
        <taxon>Euteleostomi</taxon>
        <taxon>Amphibia</taxon>
        <taxon>Batrachia</taxon>
        <taxon>Caudata</taxon>
        <taxon>Salamandroidea</taxon>
        <taxon>Salamandridae</taxon>
        <taxon>Pleurodelinae</taxon>
        <taxon>Pleurodeles</taxon>
    </lineage>
</organism>
<reference evidence="2" key="1">
    <citation type="journal article" date="2022" name="bioRxiv">
        <title>Sequencing and chromosome-scale assembly of the giantPleurodeles waltlgenome.</title>
        <authorList>
            <person name="Brown T."/>
            <person name="Elewa A."/>
            <person name="Iarovenko S."/>
            <person name="Subramanian E."/>
            <person name="Araus A.J."/>
            <person name="Petzold A."/>
            <person name="Susuki M."/>
            <person name="Suzuki K.-i.T."/>
            <person name="Hayashi T."/>
            <person name="Toyoda A."/>
            <person name="Oliveira C."/>
            <person name="Osipova E."/>
            <person name="Leigh N.D."/>
            <person name="Simon A."/>
            <person name="Yun M.H."/>
        </authorList>
    </citation>
    <scope>NUCLEOTIDE SEQUENCE</scope>
    <source>
        <strain evidence="2">20211129_DDA</strain>
        <tissue evidence="2">Liver</tissue>
    </source>
</reference>
<gene>
    <name evidence="2" type="ORF">NDU88_000959</name>
</gene>
<evidence type="ECO:0000313" key="3">
    <source>
        <dbReference type="Proteomes" id="UP001066276"/>
    </source>
</evidence>
<comment type="caution">
    <text evidence="2">The sequence shown here is derived from an EMBL/GenBank/DDBJ whole genome shotgun (WGS) entry which is preliminary data.</text>
</comment>
<evidence type="ECO:0000313" key="2">
    <source>
        <dbReference type="EMBL" id="KAJ1095803.1"/>
    </source>
</evidence>
<name>A0AAV7M3X1_PLEWA</name>
<feature type="region of interest" description="Disordered" evidence="1">
    <location>
        <begin position="76"/>
        <end position="129"/>
    </location>
</feature>
<sequence length="229" mass="24096">MTSLTHLGPRDSQFPLHSHKPPQSLPPQKTQAHTSVPRTRQAAVCPPLQGTQANLQPKNSKYLGAVAVGTRFRGQRHRKTGELGGLLCDKGRTGPGTYSPQGPLQHHGSVPSFPGENGNGTGQVSGDPAAAGVTLFGVQGGTQVHQHHPSHHCTGAEGPCEHQEGQLGAPDTSLDDELPTTSACASVQEALPQDHDTSTPPAADGEPPRKWSLRSRTKTENNAKTPAKK</sequence>
<accession>A0AAV7M3X1</accession>
<feature type="region of interest" description="Disordered" evidence="1">
    <location>
        <begin position="1"/>
        <end position="56"/>
    </location>
</feature>
<dbReference type="Proteomes" id="UP001066276">
    <property type="component" value="Chromosome 10"/>
</dbReference>
<dbReference type="AlphaFoldDB" id="A0AAV7M3X1"/>
<proteinExistence type="predicted"/>